<organism evidence="2 3">
    <name type="scientific">Bradyrhizobium cajani</name>
    <dbReference type="NCBI Taxonomy" id="1928661"/>
    <lineage>
        <taxon>Bacteria</taxon>
        <taxon>Pseudomonadati</taxon>
        <taxon>Pseudomonadota</taxon>
        <taxon>Alphaproteobacteria</taxon>
        <taxon>Hyphomicrobiales</taxon>
        <taxon>Nitrobacteraceae</taxon>
        <taxon>Bradyrhizobium</taxon>
    </lineage>
</organism>
<gene>
    <name evidence="2" type="ORF">GPL20_15300</name>
</gene>
<accession>A0A844T608</accession>
<dbReference type="Proteomes" id="UP000449969">
    <property type="component" value="Unassembled WGS sequence"/>
</dbReference>
<sequence length="107" mass="11645">MGCTVLEFLRVKVLTRRMLPVIAASVVAAIMALVAPAAAEPLDPRYPVCLQKWEWGGSSRTYCSYLSWEDCRASAMGLSAMCLANPYWSGPNPAGTPHGRSAPTRTW</sequence>
<name>A0A844T608_9BRAD</name>
<protein>
    <submittedName>
        <fullName evidence="2">DUF3551 domain-containing protein</fullName>
    </submittedName>
</protein>
<dbReference type="Pfam" id="PF12071">
    <property type="entry name" value="DUF3551"/>
    <property type="match status" value="1"/>
</dbReference>
<dbReference type="OrthoDB" id="8229016at2"/>
<keyword evidence="1" id="KW-0732">Signal</keyword>
<feature type="chain" id="PRO_5032389771" evidence="1">
    <location>
        <begin position="40"/>
        <end position="107"/>
    </location>
</feature>
<reference evidence="2 3" key="1">
    <citation type="submission" date="2019-12" db="EMBL/GenBank/DDBJ databases">
        <title>Draft genome sequences Bradyrhizobium cajani AMBPC1010, Bradyrhizobium pachyrhizi AMBPC1040 and Bradyrhizobium yuanmingense ALSPC3051, three plant growth promoting strains isolated from nodules of Cajanus cajan L. in Dominican Republic.</title>
        <authorList>
            <person name="Flores-Felix J.D."/>
            <person name="Araujo J."/>
            <person name="Diaz-Alcantara C."/>
            <person name="Gonzalez-Andres F."/>
            <person name="Velazquez E."/>
        </authorList>
    </citation>
    <scope>NUCLEOTIDE SEQUENCE [LARGE SCALE GENOMIC DNA]</scope>
    <source>
        <strain evidence="2 3">1010</strain>
    </source>
</reference>
<dbReference type="AlphaFoldDB" id="A0A844T608"/>
<dbReference type="InterPro" id="IPR021937">
    <property type="entry name" value="DUF3551"/>
</dbReference>
<keyword evidence="3" id="KW-1185">Reference proteome</keyword>
<comment type="caution">
    <text evidence="2">The sequence shown here is derived from an EMBL/GenBank/DDBJ whole genome shotgun (WGS) entry which is preliminary data.</text>
</comment>
<dbReference type="EMBL" id="WQNE01000011">
    <property type="protein sequence ID" value="MVT74387.1"/>
    <property type="molecule type" value="Genomic_DNA"/>
</dbReference>
<evidence type="ECO:0000313" key="3">
    <source>
        <dbReference type="Proteomes" id="UP000449969"/>
    </source>
</evidence>
<evidence type="ECO:0000313" key="2">
    <source>
        <dbReference type="EMBL" id="MVT74387.1"/>
    </source>
</evidence>
<evidence type="ECO:0000256" key="1">
    <source>
        <dbReference type="SAM" id="SignalP"/>
    </source>
</evidence>
<feature type="signal peptide" evidence="1">
    <location>
        <begin position="1"/>
        <end position="39"/>
    </location>
</feature>
<proteinExistence type="predicted"/>